<keyword evidence="7" id="KW-0594">Phospholipid biosynthesis</keyword>
<proteinExistence type="inferred from homology"/>
<dbReference type="InterPro" id="IPR016064">
    <property type="entry name" value="NAD/diacylglycerol_kinase_sf"/>
</dbReference>
<dbReference type="PANTHER" id="PTHR12358:SF106">
    <property type="entry name" value="LIPID KINASE YEGS"/>
    <property type="match status" value="1"/>
</dbReference>
<keyword evidence="8" id="KW-1208">Phospholipid metabolism</keyword>
<dbReference type="PANTHER" id="PTHR12358">
    <property type="entry name" value="SPHINGOSINE KINASE"/>
    <property type="match status" value="1"/>
</dbReference>
<evidence type="ECO:0000259" key="9">
    <source>
        <dbReference type="PROSITE" id="PS50146"/>
    </source>
</evidence>
<sequence>MRIVLLGNKAAGAGNGLAAYRYLMRRFNALEHDATRLGAFDFVDVTGDNLVASLSRLSSLEIGSYDLLVVAGGDGTVTLALDAVADTDAALAIIPAGTGNDGARHFGITDWRRSSDQLLNNLKAGHLNTVKTDLIKATFAADDSRQRWVLSVVTAGVDAAINQRANNYDWPRNRGRYVRAAVREIATLKGYHYELTLDGGKLPPQRLHLVAFANTSYYGGGMHIAPQASATDSQGTLVSVDPVARFTVLRVFPRIFSGTHVNHPAVHMTNATALTIDGPDLPLLYGDGEPLGRAPVTLEVISDALTLVDNWSNN</sequence>
<keyword evidence="4" id="KW-0547">Nucleotide-binding</keyword>
<dbReference type="InterPro" id="IPR050187">
    <property type="entry name" value="Lipid_Phosphate_FormReg"/>
</dbReference>
<evidence type="ECO:0000256" key="1">
    <source>
        <dbReference type="ARBA" id="ARBA00001946"/>
    </source>
</evidence>
<keyword evidence="6" id="KW-0067">ATP-binding</keyword>
<dbReference type="SMART" id="SM00046">
    <property type="entry name" value="DAGKc"/>
    <property type="match status" value="1"/>
</dbReference>
<reference evidence="10" key="1">
    <citation type="submission" date="2022-05" db="EMBL/GenBank/DDBJ databases">
        <title>Using nanopore sequencing to obtain complete genomes from saliva samples.</title>
        <authorList>
            <person name="Baker J.L."/>
        </authorList>
    </citation>
    <scope>NUCLEOTIDE SEQUENCE</scope>
    <source>
        <strain evidence="10">JCVI-JB-Ag32</strain>
    </source>
</reference>
<keyword evidence="3" id="KW-0808">Transferase</keyword>
<evidence type="ECO:0000256" key="7">
    <source>
        <dbReference type="ARBA" id="ARBA00023209"/>
    </source>
</evidence>
<dbReference type="GO" id="GO:0016301">
    <property type="term" value="F:kinase activity"/>
    <property type="evidence" value="ECO:0007669"/>
    <property type="project" value="UniProtKB-KW"/>
</dbReference>
<evidence type="ECO:0000256" key="4">
    <source>
        <dbReference type="ARBA" id="ARBA00022741"/>
    </source>
</evidence>
<evidence type="ECO:0000256" key="8">
    <source>
        <dbReference type="ARBA" id="ARBA00023264"/>
    </source>
</evidence>
<organism evidence="10 11">
    <name type="scientific">Actinomyces graevenitzii</name>
    <dbReference type="NCBI Taxonomy" id="55565"/>
    <lineage>
        <taxon>Bacteria</taxon>
        <taxon>Bacillati</taxon>
        <taxon>Actinomycetota</taxon>
        <taxon>Actinomycetes</taxon>
        <taxon>Actinomycetales</taxon>
        <taxon>Actinomycetaceae</taxon>
        <taxon>Actinomyces</taxon>
    </lineage>
</organism>
<evidence type="ECO:0000256" key="6">
    <source>
        <dbReference type="ARBA" id="ARBA00022840"/>
    </source>
</evidence>
<feature type="domain" description="DAGKc" evidence="9">
    <location>
        <begin position="60"/>
        <end position="141"/>
    </location>
</feature>
<dbReference type="AlphaFoldDB" id="A0A9E7DCU8"/>
<dbReference type="EMBL" id="CP097095">
    <property type="protein sequence ID" value="UQF80519.1"/>
    <property type="molecule type" value="Genomic_DNA"/>
</dbReference>
<dbReference type="GO" id="GO:0008654">
    <property type="term" value="P:phospholipid biosynthetic process"/>
    <property type="evidence" value="ECO:0007669"/>
    <property type="project" value="UniProtKB-KW"/>
</dbReference>
<dbReference type="GO" id="GO:0005886">
    <property type="term" value="C:plasma membrane"/>
    <property type="evidence" value="ECO:0007669"/>
    <property type="project" value="TreeGrafter"/>
</dbReference>
<keyword evidence="5 10" id="KW-0418">Kinase</keyword>
<dbReference type="KEGG" id="agh:M3I41_04480"/>
<dbReference type="Gene3D" id="2.60.200.40">
    <property type="match status" value="1"/>
</dbReference>
<protein>
    <submittedName>
        <fullName evidence="10">Diacylglycerol kinase</fullName>
    </submittedName>
</protein>
<dbReference type="Pfam" id="PF19279">
    <property type="entry name" value="YegS_C"/>
    <property type="match status" value="1"/>
</dbReference>
<accession>A0A9E7DCU8</accession>
<evidence type="ECO:0000313" key="10">
    <source>
        <dbReference type="EMBL" id="UQF80519.1"/>
    </source>
</evidence>
<keyword evidence="7" id="KW-0443">Lipid metabolism</keyword>
<dbReference type="InterPro" id="IPR017438">
    <property type="entry name" value="ATP-NAD_kinase_N"/>
</dbReference>
<gene>
    <name evidence="10" type="ORF">M3I41_04480</name>
</gene>
<evidence type="ECO:0000313" key="11">
    <source>
        <dbReference type="Proteomes" id="UP000830236"/>
    </source>
</evidence>
<dbReference type="InterPro" id="IPR045540">
    <property type="entry name" value="YegS/DAGK_C"/>
</dbReference>
<evidence type="ECO:0000256" key="5">
    <source>
        <dbReference type="ARBA" id="ARBA00022777"/>
    </source>
</evidence>
<dbReference type="Pfam" id="PF00781">
    <property type="entry name" value="DAGK_cat"/>
    <property type="match status" value="1"/>
</dbReference>
<comment type="similarity">
    <text evidence="2">Belongs to the diacylglycerol/lipid kinase family.</text>
</comment>
<dbReference type="PROSITE" id="PS50146">
    <property type="entry name" value="DAGK"/>
    <property type="match status" value="1"/>
</dbReference>
<keyword evidence="7" id="KW-0444">Lipid biosynthesis</keyword>
<evidence type="ECO:0000256" key="3">
    <source>
        <dbReference type="ARBA" id="ARBA00022679"/>
    </source>
</evidence>
<evidence type="ECO:0000256" key="2">
    <source>
        <dbReference type="ARBA" id="ARBA00005983"/>
    </source>
</evidence>
<dbReference type="Proteomes" id="UP000830236">
    <property type="component" value="Chromosome"/>
</dbReference>
<comment type="cofactor">
    <cofactor evidence="1">
        <name>Mg(2+)</name>
        <dbReference type="ChEBI" id="CHEBI:18420"/>
    </cofactor>
</comment>
<dbReference type="SUPFAM" id="SSF111331">
    <property type="entry name" value="NAD kinase/diacylglycerol kinase-like"/>
    <property type="match status" value="1"/>
</dbReference>
<name>A0A9E7DCU8_9ACTO</name>
<dbReference type="InterPro" id="IPR001206">
    <property type="entry name" value="Diacylglycerol_kinase_cat_dom"/>
</dbReference>
<dbReference type="GO" id="GO:0005524">
    <property type="term" value="F:ATP binding"/>
    <property type="evidence" value="ECO:0007669"/>
    <property type="project" value="UniProtKB-KW"/>
</dbReference>
<dbReference type="Gene3D" id="3.40.50.10330">
    <property type="entry name" value="Probable inorganic polyphosphate/atp-NAD kinase, domain 1"/>
    <property type="match status" value="1"/>
</dbReference>